<keyword evidence="4" id="KW-1185">Reference proteome</keyword>
<feature type="compositionally biased region" description="Polar residues" evidence="2">
    <location>
        <begin position="56"/>
        <end position="77"/>
    </location>
</feature>
<dbReference type="EMBL" id="JAQQBR010000002">
    <property type="protein sequence ID" value="KAK0181593.1"/>
    <property type="molecule type" value="Genomic_DNA"/>
</dbReference>
<organism evidence="3 4">
    <name type="scientific">Microctonus hyperodae</name>
    <name type="common">Parasitoid wasp</name>
    <dbReference type="NCBI Taxonomy" id="165561"/>
    <lineage>
        <taxon>Eukaryota</taxon>
        <taxon>Metazoa</taxon>
        <taxon>Ecdysozoa</taxon>
        <taxon>Arthropoda</taxon>
        <taxon>Hexapoda</taxon>
        <taxon>Insecta</taxon>
        <taxon>Pterygota</taxon>
        <taxon>Neoptera</taxon>
        <taxon>Endopterygota</taxon>
        <taxon>Hymenoptera</taxon>
        <taxon>Apocrita</taxon>
        <taxon>Ichneumonoidea</taxon>
        <taxon>Braconidae</taxon>
        <taxon>Euphorinae</taxon>
        <taxon>Microctonus</taxon>
    </lineage>
</organism>
<proteinExistence type="predicted"/>
<evidence type="ECO:0000313" key="3">
    <source>
        <dbReference type="EMBL" id="KAK0181593.1"/>
    </source>
</evidence>
<evidence type="ECO:0000313" key="4">
    <source>
        <dbReference type="Proteomes" id="UP001168972"/>
    </source>
</evidence>
<accession>A0AA39G585</accession>
<keyword evidence="1" id="KW-0175">Coiled coil</keyword>
<evidence type="ECO:0000256" key="2">
    <source>
        <dbReference type="SAM" id="MobiDB-lite"/>
    </source>
</evidence>
<evidence type="ECO:0000256" key="1">
    <source>
        <dbReference type="SAM" id="Coils"/>
    </source>
</evidence>
<feature type="coiled-coil region" evidence="1">
    <location>
        <begin position="247"/>
        <end position="274"/>
    </location>
</feature>
<sequence>MDECIRSEDGMNPAIFEQTSPIILTPTIVESSMPINSSLISLSSSLQRFRKILPKSDNNTSTTMQNSLGENNNSSTHTMPNSYIIIIPTINNTNLQTLKNDPPQNSPLVKKKIPILKLTVNRKYNDNQSLKKARNDKDNDSMNRINENNYILHDESGQDKNDKMEEVVINHKILNKLVVFSLDKTTDKISVSFRDDSSVIGRNAKLPGIHMKLRENPPKKKTWDEPEHLKTMYKRVKRDCFTLRSRLHVLRNKHEKEKAAIGKLQKKLVELEKNTRSISTRSKTAQKSIGTLIKSATKPAPKSIINEKKFSIVKKTNTFQLEPTAVNKNLFLKLNNNEEIYNFDDTHLNRMIDSNCNQFISTENKPNGHDNTIQIDEAIVTVQNSHAEHFDLYGNIIDSPYLSNAIQ</sequence>
<dbReference type="AlphaFoldDB" id="A0AA39G585"/>
<reference evidence="3" key="1">
    <citation type="journal article" date="2023" name="bioRxiv">
        <title>Scaffold-level genome assemblies of two parasitoid biocontrol wasps reveal the parthenogenesis mechanism and an associated novel virus.</title>
        <authorList>
            <person name="Inwood S."/>
            <person name="Skelly J."/>
            <person name="Guhlin J."/>
            <person name="Harrop T."/>
            <person name="Goldson S."/>
            <person name="Dearden P."/>
        </authorList>
    </citation>
    <scope>NUCLEOTIDE SEQUENCE</scope>
    <source>
        <strain evidence="3">Lincoln</strain>
        <tissue evidence="3">Whole body</tissue>
    </source>
</reference>
<dbReference type="Proteomes" id="UP001168972">
    <property type="component" value="Unassembled WGS sequence"/>
</dbReference>
<gene>
    <name evidence="3" type="ORF">PV327_003865</name>
</gene>
<reference evidence="3" key="2">
    <citation type="submission" date="2023-03" db="EMBL/GenBank/DDBJ databases">
        <authorList>
            <person name="Inwood S.N."/>
            <person name="Skelly J.G."/>
            <person name="Guhlin J."/>
            <person name="Harrop T.W.R."/>
            <person name="Goldson S.G."/>
            <person name="Dearden P.K."/>
        </authorList>
    </citation>
    <scope>NUCLEOTIDE SEQUENCE</scope>
    <source>
        <strain evidence="3">Lincoln</strain>
        <tissue evidence="3">Whole body</tissue>
    </source>
</reference>
<name>A0AA39G585_MICHY</name>
<feature type="region of interest" description="Disordered" evidence="2">
    <location>
        <begin position="54"/>
        <end position="77"/>
    </location>
</feature>
<comment type="caution">
    <text evidence="3">The sequence shown here is derived from an EMBL/GenBank/DDBJ whole genome shotgun (WGS) entry which is preliminary data.</text>
</comment>
<protein>
    <submittedName>
        <fullName evidence="3">Uncharacterized protein</fullName>
    </submittedName>
</protein>